<reference evidence="2" key="1">
    <citation type="journal article" date="2015" name="Nat. Genet.">
        <title>The genome and transcriptome of the zoonotic hookworm Ancylostoma ceylanicum identify infection-specific gene families.</title>
        <authorList>
            <person name="Schwarz E.M."/>
            <person name="Hu Y."/>
            <person name="Antoshechkin I."/>
            <person name="Miller M.M."/>
            <person name="Sternberg P.W."/>
            <person name="Aroian R.V."/>
        </authorList>
    </citation>
    <scope>NUCLEOTIDE SEQUENCE</scope>
    <source>
        <strain evidence="2">HY135</strain>
    </source>
</reference>
<evidence type="ECO:0000313" key="2">
    <source>
        <dbReference type="Proteomes" id="UP000024635"/>
    </source>
</evidence>
<name>A0A016TNJ2_9BILA</name>
<comment type="caution">
    <text evidence="1">The sequence shown here is derived from an EMBL/GenBank/DDBJ whole genome shotgun (WGS) entry which is preliminary data.</text>
</comment>
<dbReference type="EMBL" id="JARK01001425">
    <property type="protein sequence ID" value="EYC04247.1"/>
    <property type="molecule type" value="Genomic_DNA"/>
</dbReference>
<keyword evidence="2" id="KW-1185">Reference proteome</keyword>
<gene>
    <name evidence="1" type="primary">Acey_s0089.g2306</name>
    <name evidence="1" type="ORF">Y032_0089g2306</name>
</gene>
<evidence type="ECO:0000313" key="1">
    <source>
        <dbReference type="EMBL" id="EYC04247.1"/>
    </source>
</evidence>
<proteinExistence type="predicted"/>
<dbReference type="Proteomes" id="UP000024635">
    <property type="component" value="Unassembled WGS sequence"/>
</dbReference>
<organism evidence="1 2">
    <name type="scientific">Ancylostoma ceylanicum</name>
    <dbReference type="NCBI Taxonomy" id="53326"/>
    <lineage>
        <taxon>Eukaryota</taxon>
        <taxon>Metazoa</taxon>
        <taxon>Ecdysozoa</taxon>
        <taxon>Nematoda</taxon>
        <taxon>Chromadorea</taxon>
        <taxon>Rhabditida</taxon>
        <taxon>Rhabditina</taxon>
        <taxon>Rhabditomorpha</taxon>
        <taxon>Strongyloidea</taxon>
        <taxon>Ancylostomatidae</taxon>
        <taxon>Ancylostomatinae</taxon>
        <taxon>Ancylostoma</taxon>
    </lineage>
</organism>
<dbReference type="STRING" id="53326.A0A016TNJ2"/>
<protein>
    <submittedName>
        <fullName evidence="1">Uncharacterized protein</fullName>
    </submittedName>
</protein>
<sequence length="230" mass="26766">MKITPPNQKRSERCGSARIRWWRLREEEAAVTALIQLPPSTSVDDTWQRTTDSILAAARSELSTTKPERRKIDRNTWLLTEEVRTKVRGKKRLHHLFLDNKTEDNWRSYREAKRTAKKAVAATKAAHHDEVCKKLDSKDGERFIYRLAKSRHNRADDIEKFHGVNDEQGLLLMDRKMVVQRWRDCFEKVSTKEFAHPPVPEVPPTFGLVQLITIEETLSALKAGKAKWSR</sequence>
<dbReference type="OrthoDB" id="418748at2759"/>
<dbReference type="AlphaFoldDB" id="A0A016TNJ2"/>
<accession>A0A016TNJ2</accession>